<evidence type="ECO:0000256" key="2">
    <source>
        <dbReference type="ARBA" id="ARBA00022603"/>
    </source>
</evidence>
<evidence type="ECO:0000256" key="1">
    <source>
        <dbReference type="ARBA" id="ARBA00010815"/>
    </source>
</evidence>
<comment type="caution">
    <text evidence="7">The sequence shown here is derived from an EMBL/GenBank/DDBJ whole genome shotgun (WGS) entry which is preliminary data.</text>
</comment>
<dbReference type="GO" id="GO:0032259">
    <property type="term" value="P:methylation"/>
    <property type="evidence" value="ECO:0007669"/>
    <property type="project" value="UniProtKB-KW"/>
</dbReference>
<dbReference type="PANTHER" id="PTHR43667">
    <property type="entry name" value="CYCLOPROPANE-FATTY-ACYL-PHOSPHOLIPID SYNTHASE"/>
    <property type="match status" value="1"/>
</dbReference>
<evidence type="ECO:0000256" key="4">
    <source>
        <dbReference type="ARBA" id="ARBA00022691"/>
    </source>
</evidence>
<dbReference type="GO" id="GO:0008610">
    <property type="term" value="P:lipid biosynthetic process"/>
    <property type="evidence" value="ECO:0007669"/>
    <property type="project" value="InterPro"/>
</dbReference>
<dbReference type="Proteomes" id="UP000308891">
    <property type="component" value="Unassembled WGS sequence"/>
</dbReference>
<dbReference type="CDD" id="cd02440">
    <property type="entry name" value="AdoMet_MTases"/>
    <property type="match status" value="1"/>
</dbReference>
<keyword evidence="3 7" id="KW-0808">Transferase</keyword>
<organism evidence="7 8">
    <name type="scientific">Crenobacter intestini</name>
    <dbReference type="NCBI Taxonomy" id="2563443"/>
    <lineage>
        <taxon>Bacteria</taxon>
        <taxon>Pseudomonadati</taxon>
        <taxon>Pseudomonadota</taxon>
        <taxon>Betaproteobacteria</taxon>
        <taxon>Neisseriales</taxon>
        <taxon>Neisseriaceae</taxon>
        <taxon>Crenobacter</taxon>
    </lineage>
</organism>
<dbReference type="PIRSF" id="PIRSF003085">
    <property type="entry name" value="CMAS"/>
    <property type="match status" value="1"/>
</dbReference>
<keyword evidence="4" id="KW-0949">S-adenosyl-L-methionine</keyword>
<name>A0A4T0V3I3_9NEIS</name>
<dbReference type="AlphaFoldDB" id="A0A4T0V3I3"/>
<evidence type="ECO:0000256" key="3">
    <source>
        <dbReference type="ARBA" id="ARBA00022679"/>
    </source>
</evidence>
<keyword evidence="5" id="KW-0443">Lipid metabolism</keyword>
<feature type="domain" description="DUF7884" evidence="6">
    <location>
        <begin position="17"/>
        <end position="81"/>
    </location>
</feature>
<dbReference type="InterPro" id="IPR050723">
    <property type="entry name" value="CFA/CMAS"/>
</dbReference>
<dbReference type="EMBL" id="STGJ01000002">
    <property type="protein sequence ID" value="TIC86194.1"/>
    <property type="molecule type" value="Genomic_DNA"/>
</dbReference>
<keyword evidence="8" id="KW-1185">Reference proteome</keyword>
<dbReference type="GO" id="GO:0008168">
    <property type="term" value="F:methyltransferase activity"/>
    <property type="evidence" value="ECO:0007669"/>
    <property type="project" value="UniProtKB-KW"/>
</dbReference>
<sequence>MLKTLLRSLFAGLNGPRPFAVAYWDGDHILYGQGEPAFTLRFTREPDGAPDEPVVYLGECYMDGTLEIDGSWDALLSTLVAGSATLMGRGTGKALGWLGEKLAARRERQSRNVRHHYDIGNDFYRLWLDETLTYSCAYFRTPDDTLETAQRNKVALCLDKLGVGAGTRLLDIGCGWGEMAIAAARRGARVVGITLSAEQCTGACDRVAAAGLADRVDIRLQDYLDLDGNVERFDRVVSVGMFEHVGRGHHGDFFARASEVLEDGGLMLLHTITGPETRETNPWIEKYIFPGGYIPAPETLVSALPAHRFQLVHMESLRLHYAQTLQCWLRRYKAVTPQVLAMFDTRFERMWTMYLRGSSAAFRAGDLDIHQLLASKGNNNTLPRDWGYLYGGGAPLSWAGAADSPG</sequence>
<dbReference type="RefSeq" id="WP_136551540.1">
    <property type="nucleotide sequence ID" value="NZ_STGJ01000002.1"/>
</dbReference>
<keyword evidence="2 7" id="KW-0489">Methyltransferase</keyword>
<dbReference type="Pfam" id="PF02353">
    <property type="entry name" value="CMAS"/>
    <property type="match status" value="1"/>
</dbReference>
<dbReference type="InterPro" id="IPR057206">
    <property type="entry name" value="DUF7884"/>
</dbReference>
<proteinExistence type="inferred from homology"/>
<dbReference type="Pfam" id="PF25371">
    <property type="entry name" value="DUF7884"/>
    <property type="match status" value="1"/>
</dbReference>
<dbReference type="SUPFAM" id="SSF53335">
    <property type="entry name" value="S-adenosyl-L-methionine-dependent methyltransferases"/>
    <property type="match status" value="1"/>
</dbReference>
<evidence type="ECO:0000313" key="7">
    <source>
        <dbReference type="EMBL" id="TIC86194.1"/>
    </source>
</evidence>
<gene>
    <name evidence="7" type="ORF">E5K04_03570</name>
</gene>
<dbReference type="OrthoDB" id="9782855at2"/>
<reference evidence="7 8" key="1">
    <citation type="submission" date="2019-04" db="EMBL/GenBank/DDBJ databases">
        <title>Crenobacter sp. nov.</title>
        <authorList>
            <person name="Shi S."/>
        </authorList>
    </citation>
    <scope>NUCLEOTIDE SEQUENCE [LARGE SCALE GENOMIC DNA]</scope>
    <source>
        <strain evidence="7 8">GY 70310</strain>
    </source>
</reference>
<evidence type="ECO:0000256" key="5">
    <source>
        <dbReference type="ARBA" id="ARBA00023098"/>
    </source>
</evidence>
<dbReference type="InterPro" id="IPR003333">
    <property type="entry name" value="CMAS"/>
</dbReference>
<comment type="similarity">
    <text evidence="1">Belongs to the CFA/CMAS family.</text>
</comment>
<evidence type="ECO:0000259" key="6">
    <source>
        <dbReference type="Pfam" id="PF25371"/>
    </source>
</evidence>
<evidence type="ECO:0000313" key="8">
    <source>
        <dbReference type="Proteomes" id="UP000308891"/>
    </source>
</evidence>
<dbReference type="PANTHER" id="PTHR43667:SF1">
    <property type="entry name" value="CYCLOPROPANE-FATTY-ACYL-PHOSPHOLIPID SYNTHASE"/>
    <property type="match status" value="1"/>
</dbReference>
<dbReference type="Gene3D" id="3.40.50.150">
    <property type="entry name" value="Vaccinia Virus protein VP39"/>
    <property type="match status" value="1"/>
</dbReference>
<protein>
    <submittedName>
        <fullName evidence="7">Class I SAM-dependent methyltransferase</fullName>
    </submittedName>
</protein>
<accession>A0A4T0V3I3</accession>
<dbReference type="InterPro" id="IPR029063">
    <property type="entry name" value="SAM-dependent_MTases_sf"/>
</dbReference>